<dbReference type="GO" id="GO:0015977">
    <property type="term" value="P:carbon fixation"/>
    <property type="evidence" value="ECO:0007669"/>
    <property type="project" value="InterPro"/>
</dbReference>
<proteinExistence type="predicted"/>
<dbReference type="PANTHER" id="PTHR30523:SF6">
    <property type="entry name" value="PHOSPHOENOLPYRUVATE CARBOXYLASE"/>
    <property type="match status" value="1"/>
</dbReference>
<dbReference type="SUPFAM" id="SSF51621">
    <property type="entry name" value="Phosphoenolpyruvate/pyruvate domain"/>
    <property type="match status" value="1"/>
</dbReference>
<sequence length="195" mass="22451">MTYTTDDIAEEISFQSLDDDCRLLGSLLNDVLQREVGPQVMEKMKRLGSLLSGIAPKDLYDTYRKRAHPTKINRRTLQYKHIRIVYLLEYNARADLSHEDRDMLIEDLNDELKRHNPTPIDEARAGLHIVEQSLWQQVPVIGRRVAMLLRRYTLQLQHLGKPLPLTCTPIKFGSWMGGDRDGNSNVTAKVRLSTL</sequence>
<organism evidence="1 2">
    <name type="scientific">Coptis chinensis</name>
    <dbReference type="NCBI Taxonomy" id="261450"/>
    <lineage>
        <taxon>Eukaryota</taxon>
        <taxon>Viridiplantae</taxon>
        <taxon>Streptophyta</taxon>
        <taxon>Embryophyta</taxon>
        <taxon>Tracheophyta</taxon>
        <taxon>Spermatophyta</taxon>
        <taxon>Magnoliopsida</taxon>
        <taxon>Ranunculales</taxon>
        <taxon>Ranunculaceae</taxon>
        <taxon>Coptidoideae</taxon>
        <taxon>Coptis</taxon>
    </lineage>
</organism>
<dbReference type="GO" id="GO:0008964">
    <property type="term" value="F:phosphoenolpyruvate carboxylase activity"/>
    <property type="evidence" value="ECO:0007669"/>
    <property type="project" value="InterPro"/>
</dbReference>
<dbReference type="Proteomes" id="UP000631114">
    <property type="component" value="Unassembled WGS sequence"/>
</dbReference>
<dbReference type="GO" id="GO:0006099">
    <property type="term" value="P:tricarboxylic acid cycle"/>
    <property type="evidence" value="ECO:0007669"/>
    <property type="project" value="InterPro"/>
</dbReference>
<dbReference type="PANTHER" id="PTHR30523">
    <property type="entry name" value="PHOSPHOENOLPYRUVATE CARBOXYLASE"/>
    <property type="match status" value="1"/>
</dbReference>
<evidence type="ECO:0000313" key="2">
    <source>
        <dbReference type="Proteomes" id="UP000631114"/>
    </source>
</evidence>
<dbReference type="EMBL" id="JADFTS010000008">
    <property type="protein sequence ID" value="KAF9592704.1"/>
    <property type="molecule type" value="Genomic_DNA"/>
</dbReference>
<dbReference type="PRINTS" id="PR00150">
    <property type="entry name" value="PEPCARBXLASE"/>
</dbReference>
<dbReference type="Pfam" id="PF00311">
    <property type="entry name" value="PEPcase"/>
    <property type="match status" value="1"/>
</dbReference>
<dbReference type="InterPro" id="IPR021135">
    <property type="entry name" value="PEP_COase"/>
</dbReference>
<accession>A0A835LI97</accession>
<dbReference type="AlphaFoldDB" id="A0A835LI97"/>
<dbReference type="OrthoDB" id="1365747at2759"/>
<reference evidence="1 2" key="1">
    <citation type="submission" date="2020-10" db="EMBL/GenBank/DDBJ databases">
        <title>The Coptis chinensis genome and diversification of protoberbering-type alkaloids.</title>
        <authorList>
            <person name="Wang B."/>
            <person name="Shu S."/>
            <person name="Song C."/>
            <person name="Liu Y."/>
        </authorList>
    </citation>
    <scope>NUCLEOTIDE SEQUENCE [LARGE SCALE GENOMIC DNA]</scope>
    <source>
        <strain evidence="1">HL-2020</strain>
        <tissue evidence="1">Leaf</tissue>
    </source>
</reference>
<dbReference type="GO" id="GO:0005829">
    <property type="term" value="C:cytosol"/>
    <property type="evidence" value="ECO:0007669"/>
    <property type="project" value="TreeGrafter"/>
</dbReference>
<name>A0A835LI97_9MAGN</name>
<comment type="caution">
    <text evidence="1">The sequence shown here is derived from an EMBL/GenBank/DDBJ whole genome shotgun (WGS) entry which is preliminary data.</text>
</comment>
<dbReference type="InterPro" id="IPR015813">
    <property type="entry name" value="Pyrv/PenolPyrv_kinase-like_dom"/>
</dbReference>
<keyword evidence="2" id="KW-1185">Reference proteome</keyword>
<gene>
    <name evidence="1" type="ORF">IFM89_016936</name>
</gene>
<evidence type="ECO:0000313" key="1">
    <source>
        <dbReference type="EMBL" id="KAF9592704.1"/>
    </source>
</evidence>
<protein>
    <submittedName>
        <fullName evidence="1">Uncharacterized protein</fullName>
    </submittedName>
</protein>